<dbReference type="InterPro" id="IPR050624">
    <property type="entry name" value="HTH-type_Tx_Regulator"/>
</dbReference>
<dbReference type="InterPro" id="IPR001647">
    <property type="entry name" value="HTH_TetR"/>
</dbReference>
<feature type="DNA-binding region" description="H-T-H motif" evidence="2">
    <location>
        <begin position="24"/>
        <end position="43"/>
    </location>
</feature>
<dbReference type="EMBL" id="JBHSSB010000009">
    <property type="protein sequence ID" value="MFC6294132.1"/>
    <property type="molecule type" value="Genomic_DNA"/>
</dbReference>
<dbReference type="InterPro" id="IPR009057">
    <property type="entry name" value="Homeodomain-like_sf"/>
</dbReference>
<dbReference type="Proteomes" id="UP001596227">
    <property type="component" value="Unassembled WGS sequence"/>
</dbReference>
<gene>
    <name evidence="4" type="ORF">ACFQH1_02745</name>
</gene>
<evidence type="ECO:0000256" key="2">
    <source>
        <dbReference type="PROSITE-ProRule" id="PRU00335"/>
    </source>
</evidence>
<keyword evidence="5" id="KW-1185">Reference proteome</keyword>
<comment type="caution">
    <text evidence="4">The sequence shown here is derived from an EMBL/GenBank/DDBJ whole genome shotgun (WGS) entry which is preliminary data.</text>
</comment>
<dbReference type="PANTHER" id="PTHR43479">
    <property type="entry name" value="ACREF/ENVCD OPERON REPRESSOR-RELATED"/>
    <property type="match status" value="1"/>
</dbReference>
<evidence type="ECO:0000313" key="5">
    <source>
        <dbReference type="Proteomes" id="UP001596227"/>
    </source>
</evidence>
<accession>A0ABW1UE60</accession>
<dbReference type="PROSITE" id="PS01081">
    <property type="entry name" value="HTH_TETR_1"/>
    <property type="match status" value="1"/>
</dbReference>
<dbReference type="PRINTS" id="PR00455">
    <property type="entry name" value="HTHTETR"/>
</dbReference>
<dbReference type="SUPFAM" id="SSF46689">
    <property type="entry name" value="Homeodomain-like"/>
    <property type="match status" value="1"/>
</dbReference>
<dbReference type="PANTHER" id="PTHR43479:SF11">
    <property type="entry name" value="ACREF_ENVCD OPERON REPRESSOR-RELATED"/>
    <property type="match status" value="1"/>
</dbReference>
<protein>
    <submittedName>
        <fullName evidence="4">TetR/AcrR family transcriptional regulator</fullName>
    </submittedName>
</protein>
<evidence type="ECO:0000259" key="3">
    <source>
        <dbReference type="PROSITE" id="PS50977"/>
    </source>
</evidence>
<dbReference type="Pfam" id="PF00440">
    <property type="entry name" value="TetR_N"/>
    <property type="match status" value="1"/>
</dbReference>
<sequence length="176" mass="20463">MNTEEKIIKETISLIDHQGYQSLSLRKLTNSLGLTTGAFYKHFSSKEVLFQRTAQQLSQDFVDSLTFNSKTSPESQLLQIADKLCTEFKNHPQRMDFLFFNPAIKHVYTEKDNHQFQLLNKVNELIKKLSSTDNQDTLFIQIWSFIQGYVYLINNSITQYDDILVKHTLHQLLGGK</sequence>
<keyword evidence="1 2" id="KW-0238">DNA-binding</keyword>
<feature type="domain" description="HTH tetR-type" evidence="3">
    <location>
        <begin position="1"/>
        <end position="61"/>
    </location>
</feature>
<organism evidence="4 5">
    <name type="scientific">Lactiplantibacillus daoliensis</name>
    <dbReference type="NCBI Taxonomy" id="2559916"/>
    <lineage>
        <taxon>Bacteria</taxon>
        <taxon>Bacillati</taxon>
        <taxon>Bacillota</taxon>
        <taxon>Bacilli</taxon>
        <taxon>Lactobacillales</taxon>
        <taxon>Lactobacillaceae</taxon>
        <taxon>Lactiplantibacillus</taxon>
    </lineage>
</organism>
<name>A0ABW1UE60_9LACO</name>
<evidence type="ECO:0000256" key="1">
    <source>
        <dbReference type="ARBA" id="ARBA00023125"/>
    </source>
</evidence>
<dbReference type="Gene3D" id="1.10.357.10">
    <property type="entry name" value="Tetracycline Repressor, domain 2"/>
    <property type="match status" value="1"/>
</dbReference>
<reference evidence="5" key="1">
    <citation type="journal article" date="2019" name="Int. J. Syst. Evol. Microbiol.">
        <title>The Global Catalogue of Microorganisms (GCM) 10K type strain sequencing project: providing services to taxonomists for standard genome sequencing and annotation.</title>
        <authorList>
            <consortium name="The Broad Institute Genomics Platform"/>
            <consortium name="The Broad Institute Genome Sequencing Center for Infectious Disease"/>
            <person name="Wu L."/>
            <person name="Ma J."/>
        </authorList>
    </citation>
    <scope>NUCLEOTIDE SEQUENCE [LARGE SCALE GENOMIC DNA]</scope>
    <source>
        <strain evidence="5">CCM 8934</strain>
    </source>
</reference>
<dbReference type="RefSeq" id="WP_172983902.1">
    <property type="nucleotide sequence ID" value="NZ_JBHSSB010000009.1"/>
</dbReference>
<dbReference type="PROSITE" id="PS50977">
    <property type="entry name" value="HTH_TETR_2"/>
    <property type="match status" value="1"/>
</dbReference>
<proteinExistence type="predicted"/>
<dbReference type="InterPro" id="IPR023772">
    <property type="entry name" value="DNA-bd_HTH_TetR-type_CS"/>
</dbReference>
<evidence type="ECO:0000313" key="4">
    <source>
        <dbReference type="EMBL" id="MFC6294132.1"/>
    </source>
</evidence>